<dbReference type="PANTHER" id="PTHR38474:SF1">
    <property type="entry name" value="SLR0299 PROTEIN"/>
    <property type="match status" value="1"/>
</dbReference>
<evidence type="ECO:0000313" key="2">
    <source>
        <dbReference type="Proteomes" id="UP001597319"/>
    </source>
</evidence>
<dbReference type="SUPFAM" id="SSF52777">
    <property type="entry name" value="CoA-dependent acyltransferases"/>
    <property type="match status" value="1"/>
</dbReference>
<accession>A0ABW5LCH7</accession>
<dbReference type="PIRSF" id="PIRSF000440">
    <property type="entry name" value="CAT"/>
    <property type="match status" value="1"/>
</dbReference>
<proteinExistence type="predicted"/>
<organism evidence="1 2">
    <name type="scientific">Aquimarina rubra</name>
    <dbReference type="NCBI Taxonomy" id="1920033"/>
    <lineage>
        <taxon>Bacteria</taxon>
        <taxon>Pseudomonadati</taxon>
        <taxon>Bacteroidota</taxon>
        <taxon>Flavobacteriia</taxon>
        <taxon>Flavobacteriales</taxon>
        <taxon>Flavobacteriaceae</taxon>
        <taxon>Aquimarina</taxon>
    </lineage>
</organism>
<dbReference type="RefSeq" id="WP_378290662.1">
    <property type="nucleotide sequence ID" value="NZ_JBHULE010000008.1"/>
</dbReference>
<protein>
    <submittedName>
        <fullName evidence="1">CatA-like O-acetyltransferase</fullName>
    </submittedName>
</protein>
<dbReference type="PANTHER" id="PTHR38474">
    <property type="entry name" value="SLR0299 PROTEIN"/>
    <property type="match status" value="1"/>
</dbReference>
<keyword evidence="2" id="KW-1185">Reference proteome</keyword>
<sequence length="210" mass="24859">MSKTELNLTTWNRREHYEFFSSFDEPFFGIVSTVDFTKGYQNIKDNGYPYFLYYLHKAVKTANDIEPFRYRIEEDNGYIYDKIHASATIGREDHTFGFSFIEYDEDFKVFQANAQKEIEAVRNSTGLRFDNNAKRMDSLHISSIPWYNFTGISHARHFQYRDSVPKISFGKYTKEKGKINLPISIHVHHALMDGYHVGLYLEEFQRLLNE</sequence>
<evidence type="ECO:0000313" key="1">
    <source>
        <dbReference type="EMBL" id="MFD2562239.1"/>
    </source>
</evidence>
<reference evidence="2" key="1">
    <citation type="journal article" date="2019" name="Int. J. Syst. Evol. Microbiol.">
        <title>The Global Catalogue of Microorganisms (GCM) 10K type strain sequencing project: providing services to taxonomists for standard genome sequencing and annotation.</title>
        <authorList>
            <consortium name="The Broad Institute Genomics Platform"/>
            <consortium name="The Broad Institute Genome Sequencing Center for Infectious Disease"/>
            <person name="Wu L."/>
            <person name="Ma J."/>
        </authorList>
    </citation>
    <scope>NUCLEOTIDE SEQUENCE [LARGE SCALE GENOMIC DNA]</scope>
    <source>
        <strain evidence="2">KCTC 52274</strain>
    </source>
</reference>
<dbReference type="SMART" id="SM01059">
    <property type="entry name" value="CAT"/>
    <property type="match status" value="1"/>
</dbReference>
<comment type="caution">
    <text evidence="1">The sequence shown here is derived from an EMBL/GenBank/DDBJ whole genome shotgun (WGS) entry which is preliminary data.</text>
</comment>
<dbReference type="InterPro" id="IPR023213">
    <property type="entry name" value="CAT-like_dom_sf"/>
</dbReference>
<dbReference type="Gene3D" id="3.30.559.10">
    <property type="entry name" value="Chloramphenicol acetyltransferase-like domain"/>
    <property type="match status" value="1"/>
</dbReference>
<dbReference type="Pfam" id="PF00302">
    <property type="entry name" value="CAT"/>
    <property type="match status" value="1"/>
</dbReference>
<dbReference type="InterPro" id="IPR001707">
    <property type="entry name" value="Cmp_AcTrfase"/>
</dbReference>
<name>A0ABW5LCH7_9FLAO</name>
<gene>
    <name evidence="1" type="ORF">ACFSR1_06120</name>
</gene>
<dbReference type="Proteomes" id="UP001597319">
    <property type="component" value="Unassembled WGS sequence"/>
</dbReference>
<dbReference type="EMBL" id="JBHULE010000008">
    <property type="protein sequence ID" value="MFD2562239.1"/>
    <property type="molecule type" value="Genomic_DNA"/>
</dbReference>